<dbReference type="GO" id="GO:0030288">
    <property type="term" value="C:outer membrane-bounded periplasmic space"/>
    <property type="evidence" value="ECO:0007669"/>
    <property type="project" value="TreeGrafter"/>
</dbReference>
<dbReference type="PROSITE" id="PS50932">
    <property type="entry name" value="HTH_LACI_2"/>
    <property type="match status" value="1"/>
</dbReference>
<dbReference type="STRING" id="1796497.GCE9029_00938"/>
<reference evidence="6" key="1">
    <citation type="submission" date="2016-02" db="EMBL/GenBank/DDBJ databases">
        <authorList>
            <person name="Rodrigo-Torres Lidia"/>
            <person name="Arahal R.David."/>
        </authorList>
    </citation>
    <scope>NUCLEOTIDE SEQUENCE [LARGE SCALE GENOMIC DNA]</scope>
    <source>
        <strain evidence="6">CECT 9029</strain>
    </source>
</reference>
<dbReference type="GO" id="GO:0003677">
    <property type="term" value="F:DNA binding"/>
    <property type="evidence" value="ECO:0007669"/>
    <property type="project" value="InterPro"/>
</dbReference>
<dbReference type="InterPro" id="IPR010982">
    <property type="entry name" value="Lambda_DNA-bd_dom_sf"/>
</dbReference>
<evidence type="ECO:0000256" key="2">
    <source>
        <dbReference type="ARBA" id="ARBA00007639"/>
    </source>
</evidence>
<evidence type="ECO:0000256" key="3">
    <source>
        <dbReference type="ARBA" id="ARBA00022181"/>
    </source>
</evidence>
<dbReference type="Pfam" id="PF13407">
    <property type="entry name" value="Peripla_BP_4"/>
    <property type="match status" value="1"/>
</dbReference>
<dbReference type="InterPro" id="IPR000843">
    <property type="entry name" value="HTH_LacI"/>
</dbReference>
<dbReference type="InterPro" id="IPR050555">
    <property type="entry name" value="Bact_Solute-Bind_Prot2"/>
</dbReference>
<dbReference type="PANTHER" id="PTHR30036:SF7">
    <property type="entry name" value="ABC TRANSPORTER PERIPLASMIC-BINDING PROTEIN YPHF"/>
    <property type="match status" value="1"/>
</dbReference>
<evidence type="ECO:0000259" key="4">
    <source>
        <dbReference type="PROSITE" id="PS50932"/>
    </source>
</evidence>
<evidence type="ECO:0000256" key="1">
    <source>
        <dbReference type="ARBA" id="ARBA00004418"/>
    </source>
</evidence>
<dbReference type="Gene3D" id="3.40.50.2300">
    <property type="match status" value="2"/>
</dbReference>
<dbReference type="PANTHER" id="PTHR30036">
    <property type="entry name" value="D-XYLOSE-BINDING PERIPLASMIC PROTEIN"/>
    <property type="match status" value="1"/>
</dbReference>
<dbReference type="InterPro" id="IPR028082">
    <property type="entry name" value="Peripla_BP_I"/>
</dbReference>
<proteinExistence type="inferred from homology"/>
<evidence type="ECO:0000313" key="6">
    <source>
        <dbReference type="Proteomes" id="UP000071641"/>
    </source>
</evidence>
<dbReference type="CDD" id="cd01392">
    <property type="entry name" value="HTH_LacI"/>
    <property type="match status" value="1"/>
</dbReference>
<dbReference type="InterPro" id="IPR025997">
    <property type="entry name" value="SBP_2_dom"/>
</dbReference>
<evidence type="ECO:0000313" key="5">
    <source>
        <dbReference type="EMBL" id="CZF78593.1"/>
    </source>
</evidence>
<dbReference type="EMBL" id="FIZX01000001">
    <property type="protein sequence ID" value="CZF78593.1"/>
    <property type="molecule type" value="Genomic_DNA"/>
</dbReference>
<organism evidence="5 6">
    <name type="scientific">Grimontia celer</name>
    <dbReference type="NCBI Taxonomy" id="1796497"/>
    <lineage>
        <taxon>Bacteria</taxon>
        <taxon>Pseudomonadati</taxon>
        <taxon>Pseudomonadota</taxon>
        <taxon>Gammaproteobacteria</taxon>
        <taxon>Vibrionales</taxon>
        <taxon>Vibrionaceae</taxon>
        <taxon>Grimontia</taxon>
    </lineage>
</organism>
<dbReference type="Proteomes" id="UP000071641">
    <property type="component" value="Unassembled WGS sequence"/>
</dbReference>
<keyword evidence="6" id="KW-1185">Reference proteome</keyword>
<dbReference type="SUPFAM" id="SSF47413">
    <property type="entry name" value="lambda repressor-like DNA-binding domains"/>
    <property type="match status" value="1"/>
</dbReference>
<feature type="domain" description="HTH lacI-type" evidence="4">
    <location>
        <begin position="5"/>
        <end position="59"/>
    </location>
</feature>
<comment type="similarity">
    <text evidence="2">Belongs to the bacterial solute-binding protein 2 family.</text>
</comment>
<name>A0A128EVL7_9GAMM</name>
<protein>
    <recommendedName>
        <fullName evidence="3">Autoinducer 2-binding periplasmic protein LuxP</fullName>
    </recommendedName>
</protein>
<dbReference type="CDD" id="cd06307">
    <property type="entry name" value="PBP1_sugar_binding"/>
    <property type="match status" value="1"/>
</dbReference>
<dbReference type="OrthoDB" id="5756154at2"/>
<dbReference type="AlphaFoldDB" id="A0A128EVL7"/>
<dbReference type="SUPFAM" id="SSF53822">
    <property type="entry name" value="Periplasmic binding protein-like I"/>
    <property type="match status" value="1"/>
</dbReference>
<dbReference type="GO" id="GO:0055085">
    <property type="term" value="P:transmembrane transport"/>
    <property type="evidence" value="ECO:0007669"/>
    <property type="project" value="UniProtKB-ARBA"/>
</dbReference>
<dbReference type="RefSeq" id="WP_062661245.1">
    <property type="nucleotide sequence ID" value="NZ_FIZX01000001.1"/>
</dbReference>
<dbReference type="Gene3D" id="1.10.260.40">
    <property type="entry name" value="lambda repressor-like DNA-binding domains"/>
    <property type="match status" value="1"/>
</dbReference>
<dbReference type="Pfam" id="PF00356">
    <property type="entry name" value="LacI"/>
    <property type="match status" value="1"/>
</dbReference>
<accession>A0A128EVL7</accession>
<comment type="subcellular location">
    <subcellularLocation>
        <location evidence="1">Periplasm</location>
    </subcellularLocation>
</comment>
<dbReference type="SMART" id="SM00354">
    <property type="entry name" value="HTH_LACI"/>
    <property type="match status" value="1"/>
</dbReference>
<dbReference type="GO" id="GO:0006355">
    <property type="term" value="P:regulation of DNA-templated transcription"/>
    <property type="evidence" value="ECO:0007669"/>
    <property type="project" value="InterPro"/>
</dbReference>
<gene>
    <name evidence="5" type="primary">purR_1</name>
    <name evidence="5" type="ORF">GCE9029_00938</name>
</gene>
<sequence length="340" mass="37310">MAKRVTIKQIAEYAKVSVATVDRVINQRAPVKSATANRIITAAKELGWRPPAAFSDVNSPAQSPSIRCGILLQSNISHLLREAFEAQAAKLENALSTLSIETFDSLEPEKIAERMMKLGKKVDVLAITAIDHPFVAEAIDKLAERDVPVVAILSDLSATNLAGFVGTNNRMRGRTAAWAMDRFCRDRGTVGVIIGSHRYLSQQDREISFRSYFREKAPAFRILESVVSSDDDSQAYEAAKKLVCETPDLVGIFSAGGGASGIRRAIIEYGGDRRPFFVSTELTAQAKTELLQGGVDMVLSADFDQVAEKAVEMFVSLKQQEAQQKKMTVLPFFVYTSENI</sequence>
<dbReference type="GO" id="GO:0030246">
    <property type="term" value="F:carbohydrate binding"/>
    <property type="evidence" value="ECO:0007669"/>
    <property type="project" value="TreeGrafter"/>
</dbReference>